<organism evidence="2 3">
    <name type="scientific">Austropuccinia psidii MF-1</name>
    <dbReference type="NCBI Taxonomy" id="1389203"/>
    <lineage>
        <taxon>Eukaryota</taxon>
        <taxon>Fungi</taxon>
        <taxon>Dikarya</taxon>
        <taxon>Basidiomycota</taxon>
        <taxon>Pucciniomycotina</taxon>
        <taxon>Pucciniomycetes</taxon>
        <taxon>Pucciniales</taxon>
        <taxon>Sphaerophragmiaceae</taxon>
        <taxon>Austropuccinia</taxon>
    </lineage>
</organism>
<comment type="caution">
    <text evidence="2">The sequence shown here is derived from an EMBL/GenBank/DDBJ whole genome shotgun (WGS) entry which is preliminary data.</text>
</comment>
<accession>A0A9Q3J239</accession>
<proteinExistence type="predicted"/>
<keyword evidence="3" id="KW-1185">Reference proteome</keyword>
<evidence type="ECO:0000313" key="3">
    <source>
        <dbReference type="Proteomes" id="UP000765509"/>
    </source>
</evidence>
<feature type="region of interest" description="Disordered" evidence="1">
    <location>
        <begin position="1"/>
        <end position="20"/>
    </location>
</feature>
<feature type="non-terminal residue" evidence="2">
    <location>
        <position position="249"/>
    </location>
</feature>
<sequence length="249" mass="27897">MTDTPTPSNPPFAAPLRKGRSKLAMVDPFFPETKEPRDSDEILHIKYDPHRLCTAVSQAIGAITPTMKLKVSDTIRKSIIRIRPCSAIYEYLKGHYHILTRASQVNLWRDLLSIWMEPSESATALIDRAMSKARNFKNLGGSFNKDHLMGLIIQQATQSRLTINNALMGRLEVLLSTYEKTPSLGQVIGALEACTWQDEANNIQPTPTMDFHHMNMQWELGGSDGDETFMEDAVDPAAFRAIIKGTCHL</sequence>
<dbReference type="EMBL" id="AVOT02060456">
    <property type="protein sequence ID" value="MBW0553930.1"/>
    <property type="molecule type" value="Genomic_DNA"/>
</dbReference>
<dbReference type="AlphaFoldDB" id="A0A9Q3J239"/>
<reference evidence="2" key="1">
    <citation type="submission" date="2021-03" db="EMBL/GenBank/DDBJ databases">
        <title>Draft genome sequence of rust myrtle Austropuccinia psidii MF-1, a brazilian biotype.</title>
        <authorList>
            <person name="Quecine M.C."/>
            <person name="Pachon D.M.R."/>
            <person name="Bonatelli M.L."/>
            <person name="Correr F.H."/>
            <person name="Franceschini L.M."/>
            <person name="Leite T.F."/>
            <person name="Margarido G.R.A."/>
            <person name="Almeida C.A."/>
            <person name="Ferrarezi J.A."/>
            <person name="Labate C.A."/>
        </authorList>
    </citation>
    <scope>NUCLEOTIDE SEQUENCE</scope>
    <source>
        <strain evidence="2">MF-1</strain>
    </source>
</reference>
<evidence type="ECO:0000313" key="2">
    <source>
        <dbReference type="EMBL" id="MBW0553930.1"/>
    </source>
</evidence>
<name>A0A9Q3J239_9BASI</name>
<evidence type="ECO:0000256" key="1">
    <source>
        <dbReference type="SAM" id="MobiDB-lite"/>
    </source>
</evidence>
<gene>
    <name evidence="2" type="ORF">O181_093645</name>
</gene>
<dbReference type="Proteomes" id="UP000765509">
    <property type="component" value="Unassembled WGS sequence"/>
</dbReference>
<protein>
    <submittedName>
        <fullName evidence="2">Uncharacterized protein</fullName>
    </submittedName>
</protein>